<dbReference type="Proteomes" id="UP000295525">
    <property type="component" value="Unassembled WGS sequence"/>
</dbReference>
<dbReference type="RefSeq" id="WP_132579937.1">
    <property type="nucleotide sequence ID" value="NZ_SMAJ01000002.1"/>
</dbReference>
<dbReference type="AlphaFoldDB" id="A0A4R3MB36"/>
<organism evidence="1 2">
    <name type="scientific">Paralcaligenes ureilyticus</name>
    <dbReference type="NCBI Taxonomy" id="627131"/>
    <lineage>
        <taxon>Bacteria</taxon>
        <taxon>Pseudomonadati</taxon>
        <taxon>Pseudomonadota</taxon>
        <taxon>Betaproteobacteria</taxon>
        <taxon>Burkholderiales</taxon>
        <taxon>Alcaligenaceae</taxon>
        <taxon>Paralcaligenes</taxon>
    </lineage>
</organism>
<comment type="caution">
    <text evidence="1">The sequence shown here is derived from an EMBL/GenBank/DDBJ whole genome shotgun (WGS) entry which is preliminary data.</text>
</comment>
<accession>A0A4R3MB36</accession>
<name>A0A4R3MB36_9BURK</name>
<reference evidence="1 2" key="1">
    <citation type="submission" date="2019-03" db="EMBL/GenBank/DDBJ databases">
        <title>Genomic Encyclopedia of Type Strains, Phase IV (KMG-IV): sequencing the most valuable type-strain genomes for metagenomic binning, comparative biology and taxonomic classification.</title>
        <authorList>
            <person name="Goeker M."/>
        </authorList>
    </citation>
    <scope>NUCLEOTIDE SEQUENCE [LARGE SCALE GENOMIC DNA]</scope>
    <source>
        <strain evidence="1 2">DSM 24591</strain>
    </source>
</reference>
<keyword evidence="2" id="KW-1185">Reference proteome</keyword>
<gene>
    <name evidence="1" type="ORF">EDC26_102309</name>
</gene>
<proteinExistence type="predicted"/>
<evidence type="ECO:0000313" key="2">
    <source>
        <dbReference type="Proteomes" id="UP000295525"/>
    </source>
</evidence>
<protein>
    <submittedName>
        <fullName evidence="1">Uncharacterized protein</fullName>
    </submittedName>
</protein>
<dbReference type="EMBL" id="SMAJ01000002">
    <property type="protein sequence ID" value="TCT10352.1"/>
    <property type="molecule type" value="Genomic_DNA"/>
</dbReference>
<sequence length="76" mass="8044">MAEIILCGVSRGGLEFQRFASRKGCHYINDSQAFVAAALVAAIRVINGSQAFVAAPLVGAIHALQPAHPRLAQFLL</sequence>
<evidence type="ECO:0000313" key="1">
    <source>
        <dbReference type="EMBL" id="TCT10352.1"/>
    </source>
</evidence>